<dbReference type="InterPro" id="IPR027417">
    <property type="entry name" value="P-loop_NTPase"/>
</dbReference>
<dbReference type="Pfam" id="PF13177">
    <property type="entry name" value="DNA_pol3_delta2"/>
    <property type="match status" value="1"/>
</dbReference>
<comment type="caution">
    <text evidence="1">The sequence shown here is derived from an EMBL/GenBank/DDBJ whole genome shotgun (WGS) entry which is preliminary data.</text>
</comment>
<dbReference type="AlphaFoldDB" id="A0A9D2LKI9"/>
<dbReference type="Proteomes" id="UP000823824">
    <property type="component" value="Unassembled WGS sequence"/>
</dbReference>
<dbReference type="InterPro" id="IPR050238">
    <property type="entry name" value="DNA_Rep/Repair_Clamp_Loader"/>
</dbReference>
<evidence type="ECO:0000313" key="1">
    <source>
        <dbReference type="EMBL" id="HJB14223.1"/>
    </source>
</evidence>
<dbReference type="EMBL" id="DWZJ01000100">
    <property type="protein sequence ID" value="HJB14223.1"/>
    <property type="molecule type" value="Genomic_DNA"/>
</dbReference>
<proteinExistence type="predicted"/>
<organism evidence="1 2">
    <name type="scientific">Candidatus Oscillibacter excrementigallinarum</name>
    <dbReference type="NCBI Taxonomy" id="2838716"/>
    <lineage>
        <taxon>Bacteria</taxon>
        <taxon>Bacillati</taxon>
        <taxon>Bacillota</taxon>
        <taxon>Clostridia</taxon>
        <taxon>Eubacteriales</taxon>
        <taxon>Oscillospiraceae</taxon>
        <taxon>Oscillibacter</taxon>
    </lineage>
</organism>
<evidence type="ECO:0000313" key="2">
    <source>
        <dbReference type="Proteomes" id="UP000823824"/>
    </source>
</evidence>
<gene>
    <name evidence="1" type="ORF">H9787_11020</name>
</gene>
<dbReference type="Gene3D" id="3.40.50.300">
    <property type="entry name" value="P-loop containing nucleotide triphosphate hydrolases"/>
    <property type="match status" value="1"/>
</dbReference>
<dbReference type="SUPFAM" id="SSF52540">
    <property type="entry name" value="P-loop containing nucleoside triphosphate hydrolases"/>
    <property type="match status" value="1"/>
</dbReference>
<dbReference type="PANTHER" id="PTHR11669">
    <property type="entry name" value="REPLICATION FACTOR C / DNA POLYMERASE III GAMMA-TAU SUBUNIT"/>
    <property type="match status" value="1"/>
</dbReference>
<reference evidence="1" key="2">
    <citation type="submission" date="2021-04" db="EMBL/GenBank/DDBJ databases">
        <authorList>
            <person name="Gilroy R."/>
        </authorList>
    </citation>
    <scope>NUCLEOTIDE SEQUENCE</scope>
    <source>
        <strain evidence="1">ChiBcec18-1249</strain>
    </source>
</reference>
<protein>
    <submittedName>
        <fullName evidence="1">DNA polymerase III subunit delta</fullName>
    </submittedName>
</protein>
<name>A0A9D2LKI9_9FIRM</name>
<accession>A0A9D2LKI9</accession>
<reference evidence="1" key="1">
    <citation type="journal article" date="2021" name="PeerJ">
        <title>Extensive microbial diversity within the chicken gut microbiome revealed by metagenomics and culture.</title>
        <authorList>
            <person name="Gilroy R."/>
            <person name="Ravi A."/>
            <person name="Getino M."/>
            <person name="Pursley I."/>
            <person name="Horton D.L."/>
            <person name="Alikhan N.F."/>
            <person name="Baker D."/>
            <person name="Gharbi K."/>
            <person name="Hall N."/>
            <person name="Watson M."/>
            <person name="Adriaenssens E.M."/>
            <person name="Foster-Nyarko E."/>
            <person name="Jarju S."/>
            <person name="Secka A."/>
            <person name="Antonio M."/>
            <person name="Oren A."/>
            <person name="Chaudhuri R.R."/>
            <person name="La Ragione R."/>
            <person name="Hildebrand F."/>
            <person name="Pallen M.J."/>
        </authorList>
    </citation>
    <scope>NUCLEOTIDE SEQUENCE</scope>
    <source>
        <strain evidence="1">ChiBcec18-1249</strain>
    </source>
</reference>
<dbReference type="PANTHER" id="PTHR11669:SF8">
    <property type="entry name" value="DNA POLYMERASE III SUBUNIT DELTA"/>
    <property type="match status" value="1"/>
</dbReference>
<dbReference type="GO" id="GO:0006261">
    <property type="term" value="P:DNA-templated DNA replication"/>
    <property type="evidence" value="ECO:0007669"/>
    <property type="project" value="TreeGrafter"/>
</dbReference>
<sequence length="286" mass="31095">MSQLGLRPEEPAAIRIREAATRGTLSHALLFTGNGDLAAAASYAAAVLECVGTGERPCGVCPACRKVLAGIHPDVITVRDPDHKSIAVDVVRDIRADAYIRPNEGTRKVYVFPDCALLTEQDQNVLLKVVEEGPPYAAFLFCAENAAVVLQTLRSRCVELKLHPAEEQGGEEVQAAEDLCRCLAGRKRGALTELAVRLEKKRMTREELAALLERSRALCAAALLLLYGQKPAENCREIAQILAKNLTKTQIMRTIELLQKYRGECTYNVGVGHVLGALAVELEGIL</sequence>